<dbReference type="AlphaFoldDB" id="A0AAV7RGZ8"/>
<name>A0AAV7RGZ8_PLEWA</name>
<comment type="caution">
    <text evidence="2">The sequence shown here is derived from an EMBL/GenBank/DDBJ whole genome shotgun (WGS) entry which is preliminary data.</text>
</comment>
<sequence>MPKQWGHEPGPPSPGLRGEAAAASLLRARLQRWVPKVMCKGSRGTPQTAMHGTQPGAPGRAWGGLVACPPAEAGWRGWARRLAYLHGGTRSGGVGILLRAIGGGLTLELGGQREQSYPATAPAAPREQPWDD</sequence>
<keyword evidence="3" id="KW-1185">Reference proteome</keyword>
<evidence type="ECO:0000313" key="2">
    <source>
        <dbReference type="EMBL" id="KAJ1150095.1"/>
    </source>
</evidence>
<dbReference type="Proteomes" id="UP001066276">
    <property type="component" value="Chromosome 5"/>
</dbReference>
<feature type="region of interest" description="Disordered" evidence="1">
    <location>
        <begin position="40"/>
        <end position="59"/>
    </location>
</feature>
<feature type="region of interest" description="Disordered" evidence="1">
    <location>
        <begin position="111"/>
        <end position="132"/>
    </location>
</feature>
<proteinExistence type="predicted"/>
<protein>
    <submittedName>
        <fullName evidence="2">Uncharacterized protein</fullName>
    </submittedName>
</protein>
<organism evidence="2 3">
    <name type="scientific">Pleurodeles waltl</name>
    <name type="common">Iberian ribbed newt</name>
    <dbReference type="NCBI Taxonomy" id="8319"/>
    <lineage>
        <taxon>Eukaryota</taxon>
        <taxon>Metazoa</taxon>
        <taxon>Chordata</taxon>
        <taxon>Craniata</taxon>
        <taxon>Vertebrata</taxon>
        <taxon>Euteleostomi</taxon>
        <taxon>Amphibia</taxon>
        <taxon>Batrachia</taxon>
        <taxon>Caudata</taxon>
        <taxon>Salamandroidea</taxon>
        <taxon>Salamandridae</taxon>
        <taxon>Pleurodelinae</taxon>
        <taxon>Pleurodeles</taxon>
    </lineage>
</organism>
<evidence type="ECO:0000313" key="3">
    <source>
        <dbReference type="Proteomes" id="UP001066276"/>
    </source>
</evidence>
<reference evidence="2" key="1">
    <citation type="journal article" date="2022" name="bioRxiv">
        <title>Sequencing and chromosome-scale assembly of the giantPleurodeles waltlgenome.</title>
        <authorList>
            <person name="Brown T."/>
            <person name="Elewa A."/>
            <person name="Iarovenko S."/>
            <person name="Subramanian E."/>
            <person name="Araus A.J."/>
            <person name="Petzold A."/>
            <person name="Susuki M."/>
            <person name="Suzuki K.-i.T."/>
            <person name="Hayashi T."/>
            <person name="Toyoda A."/>
            <person name="Oliveira C."/>
            <person name="Osipova E."/>
            <person name="Leigh N.D."/>
            <person name="Simon A."/>
            <person name="Yun M.H."/>
        </authorList>
    </citation>
    <scope>NUCLEOTIDE SEQUENCE</scope>
    <source>
        <strain evidence="2">20211129_DDA</strain>
        <tissue evidence="2">Liver</tissue>
    </source>
</reference>
<evidence type="ECO:0000256" key="1">
    <source>
        <dbReference type="SAM" id="MobiDB-lite"/>
    </source>
</evidence>
<accession>A0AAV7RGZ8</accession>
<gene>
    <name evidence="2" type="ORF">NDU88_002893</name>
</gene>
<dbReference type="EMBL" id="JANPWB010000009">
    <property type="protein sequence ID" value="KAJ1150095.1"/>
    <property type="molecule type" value="Genomic_DNA"/>
</dbReference>